<dbReference type="InterPro" id="IPR036890">
    <property type="entry name" value="HATPase_C_sf"/>
</dbReference>
<evidence type="ECO:0000259" key="15">
    <source>
        <dbReference type="PROSITE" id="PS50109"/>
    </source>
</evidence>
<protein>
    <recommendedName>
        <fullName evidence="3">histidine kinase</fullName>
        <ecNumber evidence="3">2.7.13.3</ecNumber>
    </recommendedName>
</protein>
<reference evidence="17 18" key="1">
    <citation type="submission" date="2023-07" db="EMBL/GenBank/DDBJ databases">
        <title>Genomic Encyclopedia of Type Strains, Phase IV (KMG-IV): sequencing the most valuable type-strain genomes for metagenomic binning, comparative biology and taxonomic classification.</title>
        <authorList>
            <person name="Goeker M."/>
        </authorList>
    </citation>
    <scope>NUCLEOTIDE SEQUENCE [LARGE SCALE GENOMIC DNA]</scope>
    <source>
        <strain evidence="17 18">DSM 12751</strain>
    </source>
</reference>
<dbReference type="SMART" id="SM00388">
    <property type="entry name" value="HisKA"/>
    <property type="match status" value="1"/>
</dbReference>
<dbReference type="Gene3D" id="6.10.340.10">
    <property type="match status" value="1"/>
</dbReference>
<dbReference type="InterPro" id="IPR004358">
    <property type="entry name" value="Sig_transdc_His_kin-like_C"/>
</dbReference>
<dbReference type="Pfam" id="PF00672">
    <property type="entry name" value="HAMP"/>
    <property type="match status" value="1"/>
</dbReference>
<feature type="domain" description="HAMP" evidence="16">
    <location>
        <begin position="82"/>
        <end position="134"/>
    </location>
</feature>
<evidence type="ECO:0000256" key="7">
    <source>
        <dbReference type="ARBA" id="ARBA00022692"/>
    </source>
</evidence>
<evidence type="ECO:0000259" key="16">
    <source>
        <dbReference type="PROSITE" id="PS50885"/>
    </source>
</evidence>
<dbReference type="Gene3D" id="3.30.565.10">
    <property type="entry name" value="Histidine kinase-like ATPase, C-terminal domain"/>
    <property type="match status" value="1"/>
</dbReference>
<evidence type="ECO:0000256" key="9">
    <source>
        <dbReference type="ARBA" id="ARBA00022777"/>
    </source>
</evidence>
<dbReference type="PROSITE" id="PS50109">
    <property type="entry name" value="HIS_KIN"/>
    <property type="match status" value="1"/>
</dbReference>
<gene>
    <name evidence="17" type="ORF">J2S11_000614</name>
</gene>
<evidence type="ECO:0000256" key="12">
    <source>
        <dbReference type="ARBA" id="ARBA00023012"/>
    </source>
</evidence>
<keyword evidence="6" id="KW-0808">Transferase</keyword>
<evidence type="ECO:0000256" key="6">
    <source>
        <dbReference type="ARBA" id="ARBA00022679"/>
    </source>
</evidence>
<dbReference type="InterPro" id="IPR003594">
    <property type="entry name" value="HATPase_dom"/>
</dbReference>
<dbReference type="SMART" id="SM00387">
    <property type="entry name" value="HATPase_c"/>
    <property type="match status" value="1"/>
</dbReference>
<dbReference type="SUPFAM" id="SSF55874">
    <property type="entry name" value="ATPase domain of HSP90 chaperone/DNA topoisomerase II/histidine kinase"/>
    <property type="match status" value="1"/>
</dbReference>
<evidence type="ECO:0000313" key="18">
    <source>
        <dbReference type="Proteomes" id="UP001235840"/>
    </source>
</evidence>
<sequence>MNELRTISFIQTIRWKFIFVIVISIALAIGTIFLCYYMGFLLIKIPVLSAPLKWLVERIGSSPVMWVSGVVLFLLYFFILSRRVIAYIEKITVGLQEISEGNLDYKLEVKSSDELGMMAGAINEMAQKLKKLMEDERKAEKSKNELITGVSHDLRTPLTSILGYLELIEDDRYKDEVEFRYYTNIAYTKALRLKKLIDDLFEYTSIHDKGPLLKSEKINVSGFINQVVEEFAPVLEAESMSYQTVIEDPTLYIQADGNLLVRAYENLMMNAVRYGKKGKHIDVRIREQGGEAVIEIINYGEPIPERDLPFIFDRFYRAEKSRTSESGGTGLGLAITKSIVELNGGRISASSDQQKTTFQTKFPIVPV</sequence>
<keyword evidence="11 14" id="KW-1133">Transmembrane helix</keyword>
<evidence type="ECO:0000256" key="1">
    <source>
        <dbReference type="ARBA" id="ARBA00000085"/>
    </source>
</evidence>
<dbReference type="CDD" id="cd06225">
    <property type="entry name" value="HAMP"/>
    <property type="match status" value="1"/>
</dbReference>
<dbReference type="Pfam" id="PF02518">
    <property type="entry name" value="HATPase_c"/>
    <property type="match status" value="1"/>
</dbReference>
<keyword evidence="12" id="KW-0902">Two-component regulatory system</keyword>
<dbReference type="PROSITE" id="PS50885">
    <property type="entry name" value="HAMP"/>
    <property type="match status" value="1"/>
</dbReference>
<dbReference type="PANTHER" id="PTHR45528">
    <property type="entry name" value="SENSOR HISTIDINE KINASE CPXA"/>
    <property type="match status" value="1"/>
</dbReference>
<feature type="transmembrane region" description="Helical" evidence="14">
    <location>
        <begin position="17"/>
        <end position="43"/>
    </location>
</feature>
<dbReference type="SUPFAM" id="SSF158472">
    <property type="entry name" value="HAMP domain-like"/>
    <property type="match status" value="1"/>
</dbReference>
<dbReference type="InterPro" id="IPR005467">
    <property type="entry name" value="His_kinase_dom"/>
</dbReference>
<evidence type="ECO:0000256" key="11">
    <source>
        <dbReference type="ARBA" id="ARBA00022989"/>
    </source>
</evidence>
<proteinExistence type="predicted"/>
<feature type="domain" description="Histidine kinase" evidence="15">
    <location>
        <begin position="149"/>
        <end position="366"/>
    </location>
</feature>
<dbReference type="PRINTS" id="PR00344">
    <property type="entry name" value="BCTRLSENSOR"/>
</dbReference>
<dbReference type="GO" id="GO:0016301">
    <property type="term" value="F:kinase activity"/>
    <property type="evidence" value="ECO:0007669"/>
    <property type="project" value="UniProtKB-KW"/>
</dbReference>
<dbReference type="InterPro" id="IPR003660">
    <property type="entry name" value="HAMP_dom"/>
</dbReference>
<dbReference type="InterPro" id="IPR003661">
    <property type="entry name" value="HisK_dim/P_dom"/>
</dbReference>
<dbReference type="Pfam" id="PF00512">
    <property type="entry name" value="HisKA"/>
    <property type="match status" value="1"/>
</dbReference>
<feature type="transmembrane region" description="Helical" evidence="14">
    <location>
        <begin position="63"/>
        <end position="80"/>
    </location>
</feature>
<dbReference type="EMBL" id="JAUSTY010000002">
    <property type="protein sequence ID" value="MDQ0164714.1"/>
    <property type="molecule type" value="Genomic_DNA"/>
</dbReference>
<organism evidence="17 18">
    <name type="scientific">Caldalkalibacillus horti</name>
    <dbReference type="NCBI Taxonomy" id="77523"/>
    <lineage>
        <taxon>Bacteria</taxon>
        <taxon>Bacillati</taxon>
        <taxon>Bacillota</taxon>
        <taxon>Bacilli</taxon>
        <taxon>Bacillales</taxon>
        <taxon>Bacillaceae</taxon>
        <taxon>Caldalkalibacillus</taxon>
    </lineage>
</organism>
<comment type="caution">
    <text evidence="17">The sequence shown here is derived from an EMBL/GenBank/DDBJ whole genome shotgun (WGS) entry which is preliminary data.</text>
</comment>
<accession>A0ABT9VUS0</accession>
<keyword evidence="9 17" id="KW-0418">Kinase</keyword>
<keyword evidence="4" id="KW-1003">Cell membrane</keyword>
<comment type="subcellular location">
    <subcellularLocation>
        <location evidence="2">Cell membrane</location>
        <topology evidence="2">Multi-pass membrane protein</topology>
    </subcellularLocation>
</comment>
<evidence type="ECO:0000256" key="13">
    <source>
        <dbReference type="ARBA" id="ARBA00023136"/>
    </source>
</evidence>
<dbReference type="Proteomes" id="UP001235840">
    <property type="component" value="Unassembled WGS sequence"/>
</dbReference>
<evidence type="ECO:0000256" key="5">
    <source>
        <dbReference type="ARBA" id="ARBA00022553"/>
    </source>
</evidence>
<keyword evidence="7 14" id="KW-0812">Transmembrane</keyword>
<keyword evidence="5" id="KW-0597">Phosphoprotein</keyword>
<keyword evidence="18" id="KW-1185">Reference proteome</keyword>
<dbReference type="SUPFAM" id="SSF47384">
    <property type="entry name" value="Homodimeric domain of signal transducing histidine kinase"/>
    <property type="match status" value="1"/>
</dbReference>
<evidence type="ECO:0000256" key="2">
    <source>
        <dbReference type="ARBA" id="ARBA00004651"/>
    </source>
</evidence>
<evidence type="ECO:0000256" key="10">
    <source>
        <dbReference type="ARBA" id="ARBA00022840"/>
    </source>
</evidence>
<dbReference type="InterPro" id="IPR036097">
    <property type="entry name" value="HisK_dim/P_sf"/>
</dbReference>
<evidence type="ECO:0000256" key="4">
    <source>
        <dbReference type="ARBA" id="ARBA00022475"/>
    </source>
</evidence>
<dbReference type="InterPro" id="IPR050398">
    <property type="entry name" value="HssS/ArlS-like"/>
</dbReference>
<evidence type="ECO:0000313" key="17">
    <source>
        <dbReference type="EMBL" id="MDQ0164714.1"/>
    </source>
</evidence>
<dbReference type="EC" id="2.7.13.3" evidence="3"/>
<comment type="catalytic activity">
    <reaction evidence="1">
        <text>ATP + protein L-histidine = ADP + protein N-phospho-L-histidine.</text>
        <dbReference type="EC" id="2.7.13.3"/>
    </reaction>
</comment>
<keyword evidence="10" id="KW-0067">ATP-binding</keyword>
<evidence type="ECO:0000256" key="14">
    <source>
        <dbReference type="SAM" id="Phobius"/>
    </source>
</evidence>
<evidence type="ECO:0000256" key="3">
    <source>
        <dbReference type="ARBA" id="ARBA00012438"/>
    </source>
</evidence>
<keyword evidence="13 14" id="KW-0472">Membrane</keyword>
<dbReference type="Gene3D" id="1.10.287.130">
    <property type="match status" value="1"/>
</dbReference>
<dbReference type="PANTHER" id="PTHR45528:SF1">
    <property type="entry name" value="SENSOR HISTIDINE KINASE CPXA"/>
    <property type="match status" value="1"/>
</dbReference>
<dbReference type="SMART" id="SM00304">
    <property type="entry name" value="HAMP"/>
    <property type="match status" value="1"/>
</dbReference>
<evidence type="ECO:0000256" key="8">
    <source>
        <dbReference type="ARBA" id="ARBA00022741"/>
    </source>
</evidence>
<dbReference type="RefSeq" id="WP_307390742.1">
    <property type="nucleotide sequence ID" value="NZ_BAAADK010000018.1"/>
</dbReference>
<name>A0ABT9VUS0_9BACI</name>
<dbReference type="CDD" id="cd00082">
    <property type="entry name" value="HisKA"/>
    <property type="match status" value="1"/>
</dbReference>
<keyword evidence="8" id="KW-0547">Nucleotide-binding</keyword>